<dbReference type="GO" id="GO:0034204">
    <property type="term" value="P:lipid translocation"/>
    <property type="evidence" value="ECO:0007669"/>
    <property type="project" value="TreeGrafter"/>
</dbReference>
<accession>A0A4R6R8S4</accession>
<dbReference type="PANTHER" id="PTHR47019:SF1">
    <property type="entry name" value="LIPID II FLIPPASE MURJ"/>
    <property type="match status" value="1"/>
</dbReference>
<reference evidence="12 13" key="1">
    <citation type="submission" date="2019-03" db="EMBL/GenBank/DDBJ databases">
        <title>Genomic Encyclopedia of Type Strains, Phase IV (KMG-IV): sequencing the most valuable type-strain genomes for metagenomic binning, comparative biology and taxonomic classification.</title>
        <authorList>
            <person name="Goeker M."/>
        </authorList>
    </citation>
    <scope>NUCLEOTIDE SEQUENCE [LARGE SCALE GENOMIC DNA]</scope>
    <source>
        <strain evidence="12 13">DSM 102969</strain>
    </source>
</reference>
<dbReference type="InterPro" id="IPR004268">
    <property type="entry name" value="MurJ"/>
</dbReference>
<feature type="transmembrane region" description="Helical" evidence="10">
    <location>
        <begin position="236"/>
        <end position="262"/>
    </location>
</feature>
<keyword evidence="3 10" id="KW-0812">Transmembrane</keyword>
<keyword evidence="10" id="KW-0997">Cell inner membrane</keyword>
<feature type="transmembrane region" description="Helical" evidence="10">
    <location>
        <begin position="484"/>
        <end position="506"/>
    </location>
</feature>
<gene>
    <name evidence="10" type="primary">murJ</name>
    <name evidence="12" type="ORF">EDD54_3609</name>
</gene>
<dbReference type="RefSeq" id="WP_126539517.1">
    <property type="nucleotide sequence ID" value="NZ_BSPM01000007.1"/>
</dbReference>
<dbReference type="PIRSF" id="PIRSF002869">
    <property type="entry name" value="MviN"/>
    <property type="match status" value="1"/>
</dbReference>
<dbReference type="GO" id="GO:0005886">
    <property type="term" value="C:plasma membrane"/>
    <property type="evidence" value="ECO:0007669"/>
    <property type="project" value="UniProtKB-SubCell"/>
</dbReference>
<dbReference type="InterPro" id="IPR051050">
    <property type="entry name" value="Lipid_II_flippase_MurJ/MviN"/>
</dbReference>
<feature type="transmembrane region" description="Helical" evidence="10">
    <location>
        <begin position="385"/>
        <end position="405"/>
    </location>
</feature>
<dbReference type="EMBL" id="SNXY01000010">
    <property type="protein sequence ID" value="TDP82342.1"/>
    <property type="molecule type" value="Genomic_DNA"/>
</dbReference>
<dbReference type="Pfam" id="PF03023">
    <property type="entry name" value="MurJ"/>
    <property type="match status" value="1"/>
</dbReference>
<name>A0A4R6R8S4_9HYPH</name>
<organism evidence="12 13">
    <name type="scientific">Oharaeibacter diazotrophicus</name>
    <dbReference type="NCBI Taxonomy" id="1920512"/>
    <lineage>
        <taxon>Bacteria</taxon>
        <taxon>Pseudomonadati</taxon>
        <taxon>Pseudomonadota</taxon>
        <taxon>Alphaproteobacteria</taxon>
        <taxon>Hyphomicrobiales</taxon>
        <taxon>Pleomorphomonadaceae</taxon>
        <taxon>Oharaeibacter</taxon>
    </lineage>
</organism>
<keyword evidence="7 10" id="KW-0472">Membrane</keyword>
<dbReference type="CDD" id="cd13123">
    <property type="entry name" value="MATE_MurJ_like"/>
    <property type="match status" value="1"/>
</dbReference>
<comment type="subcellular location">
    <subcellularLocation>
        <location evidence="10">Cell inner membrane</location>
        <topology evidence="10">Multi-pass membrane protein</topology>
    </subcellularLocation>
    <subcellularLocation>
        <location evidence="1">Cell membrane</location>
        <topology evidence="1">Multi-pass membrane protein</topology>
    </subcellularLocation>
</comment>
<keyword evidence="2 10" id="KW-1003">Cell membrane</keyword>
<keyword evidence="5 10" id="KW-0573">Peptidoglycan synthesis</keyword>
<feature type="transmembrane region" description="Helical" evidence="10">
    <location>
        <begin position="352"/>
        <end position="373"/>
    </location>
</feature>
<evidence type="ECO:0000256" key="1">
    <source>
        <dbReference type="ARBA" id="ARBA00004651"/>
    </source>
</evidence>
<evidence type="ECO:0000256" key="2">
    <source>
        <dbReference type="ARBA" id="ARBA00022475"/>
    </source>
</evidence>
<keyword evidence="10 11" id="KW-0813">Transport</keyword>
<feature type="transmembrane region" description="Helical" evidence="10">
    <location>
        <begin position="274"/>
        <end position="295"/>
    </location>
</feature>
<evidence type="ECO:0000256" key="5">
    <source>
        <dbReference type="ARBA" id="ARBA00022984"/>
    </source>
</evidence>
<dbReference type="GO" id="GO:0009252">
    <property type="term" value="P:peptidoglycan biosynthetic process"/>
    <property type="evidence" value="ECO:0007669"/>
    <property type="project" value="UniProtKB-UniRule"/>
</dbReference>
<dbReference type="HAMAP" id="MF_02078">
    <property type="entry name" value="MurJ_MviN"/>
    <property type="match status" value="1"/>
</dbReference>
<evidence type="ECO:0000256" key="10">
    <source>
        <dbReference type="HAMAP-Rule" id="MF_02078"/>
    </source>
</evidence>
<feature type="transmembrane region" description="Helical" evidence="10">
    <location>
        <begin position="133"/>
        <end position="151"/>
    </location>
</feature>
<comment type="pathway">
    <text evidence="10">Cell wall biogenesis; peptidoglycan biosynthesis.</text>
</comment>
<dbReference type="Proteomes" id="UP000294547">
    <property type="component" value="Unassembled WGS sequence"/>
</dbReference>
<evidence type="ECO:0000256" key="6">
    <source>
        <dbReference type="ARBA" id="ARBA00022989"/>
    </source>
</evidence>
<sequence>MSLVKNFATVGMATLSSRVLGFVRDVFMANMLGSGPIADAFFVAFRLPNLFRRLFAEGAFSAAFVPLFARALAEGGDAGARRLAEEILAVFLLTLTVVTVIAELAAPLLVVVLAPGFSDEPEKFSAAEAMSRIMFPYLACMSLTAMAAGMLQSFGRFAVAAFAPSLLNVVLVAALGLIWWSGWAGTPNAAYTLSWAVFVAGFAQLLAVAGTLWWIGFPVSLLRPRWTDNVRRLVQLGIPGVISGGITQINVVVGTIIASLQAGAVSWLYYADRIYQLPLGVIGVAIGVVLLPDLTRRLRTETVESVHHTQNRALEFAMALTLPATVALVAIPFTIMRVLFERGAFTPADTLATGWAVAAFSAGLPAFVAIKVFQPSYFAREDTRTPTVQGGISLAVNVGGSLALFPFLGHVGIAAATSLAATVNAVMLLVVLVRRGHFAADRLLVRRLTLLAIASLLMGAALVVGADFAEPWLRDRRELVSGGALAALCAGGMVVYGLAAVATGAVDVRRYGRAILARKRRGA</sequence>
<dbReference type="UniPathway" id="UPA00219"/>
<dbReference type="PANTHER" id="PTHR47019">
    <property type="entry name" value="LIPID II FLIPPASE MURJ"/>
    <property type="match status" value="1"/>
</dbReference>
<evidence type="ECO:0000256" key="3">
    <source>
        <dbReference type="ARBA" id="ARBA00022692"/>
    </source>
</evidence>
<dbReference type="AlphaFoldDB" id="A0A4R6R8S4"/>
<evidence type="ECO:0000313" key="12">
    <source>
        <dbReference type="EMBL" id="TDP82342.1"/>
    </source>
</evidence>
<keyword evidence="13" id="KW-1185">Reference proteome</keyword>
<feature type="transmembrane region" description="Helical" evidence="10">
    <location>
        <begin position="87"/>
        <end position="113"/>
    </location>
</feature>
<evidence type="ECO:0000256" key="11">
    <source>
        <dbReference type="PIRNR" id="PIRNR002869"/>
    </source>
</evidence>
<dbReference type="NCBIfam" id="TIGR01695">
    <property type="entry name" value="murJ_mviN"/>
    <property type="match status" value="1"/>
</dbReference>
<evidence type="ECO:0000313" key="13">
    <source>
        <dbReference type="Proteomes" id="UP000294547"/>
    </source>
</evidence>
<keyword evidence="6 10" id="KW-1133">Transmembrane helix</keyword>
<dbReference type="OrthoDB" id="9816572at2"/>
<protein>
    <recommendedName>
        <fullName evidence="10">Probable lipid II flippase MurJ</fullName>
    </recommendedName>
</protein>
<dbReference type="GO" id="GO:0071555">
    <property type="term" value="P:cell wall organization"/>
    <property type="evidence" value="ECO:0007669"/>
    <property type="project" value="UniProtKB-UniRule"/>
</dbReference>
<proteinExistence type="inferred from homology"/>
<feature type="transmembrane region" description="Helical" evidence="10">
    <location>
        <begin position="158"/>
        <end position="180"/>
    </location>
</feature>
<dbReference type="GO" id="GO:0008360">
    <property type="term" value="P:regulation of cell shape"/>
    <property type="evidence" value="ECO:0007669"/>
    <property type="project" value="UniProtKB-UniRule"/>
</dbReference>
<evidence type="ECO:0000256" key="9">
    <source>
        <dbReference type="ARBA" id="ARBA00061532"/>
    </source>
</evidence>
<evidence type="ECO:0000256" key="7">
    <source>
        <dbReference type="ARBA" id="ARBA00023136"/>
    </source>
</evidence>
<evidence type="ECO:0000256" key="8">
    <source>
        <dbReference type="ARBA" id="ARBA00060041"/>
    </source>
</evidence>
<comment type="caution">
    <text evidence="12">The sequence shown here is derived from an EMBL/GenBank/DDBJ whole genome shotgun (WGS) entry which is preliminary data.</text>
</comment>
<comment type="similarity">
    <text evidence="9 10 11">Belongs to the MurJ/MviN family.</text>
</comment>
<dbReference type="GO" id="GO:0015648">
    <property type="term" value="F:lipid-linked peptidoglycan transporter activity"/>
    <property type="evidence" value="ECO:0007669"/>
    <property type="project" value="UniProtKB-UniRule"/>
</dbReference>
<feature type="transmembrane region" description="Helical" evidence="10">
    <location>
        <begin position="444"/>
        <end position="464"/>
    </location>
</feature>
<feature type="transmembrane region" description="Helical" evidence="10">
    <location>
        <begin position="316"/>
        <end position="340"/>
    </location>
</feature>
<keyword evidence="4 10" id="KW-0133">Cell shape</keyword>
<dbReference type="PRINTS" id="PR01806">
    <property type="entry name" value="VIRFACTRMVIN"/>
</dbReference>
<evidence type="ECO:0000256" key="4">
    <source>
        <dbReference type="ARBA" id="ARBA00022960"/>
    </source>
</evidence>
<comment type="function">
    <text evidence="8 10 11">Involved in peptidoglycan biosynthesis. Transports lipid-linked peptidoglycan precursors from the inner to the outer leaflet of the cytoplasmic membrane.</text>
</comment>
<keyword evidence="10 11" id="KW-0961">Cell wall biogenesis/degradation</keyword>
<feature type="transmembrane region" description="Helical" evidence="10">
    <location>
        <begin position="26"/>
        <end position="45"/>
    </location>
</feature>
<feature type="transmembrane region" description="Helical" evidence="10">
    <location>
        <begin position="411"/>
        <end position="432"/>
    </location>
</feature>
<feature type="transmembrane region" description="Helical" evidence="10">
    <location>
        <begin position="192"/>
        <end position="215"/>
    </location>
</feature>